<evidence type="ECO:0000259" key="3">
    <source>
        <dbReference type="PROSITE" id="PS51698"/>
    </source>
</evidence>
<reference evidence="4" key="2">
    <citation type="submission" date="2015-06" db="UniProtKB">
        <authorList>
            <consortium name="EnsemblPlants"/>
        </authorList>
    </citation>
    <scope>IDENTIFICATION</scope>
    <source>
        <strain evidence="4">DM1-3 516 R44</strain>
    </source>
</reference>
<dbReference type="PROSITE" id="PS51698">
    <property type="entry name" value="U_BOX"/>
    <property type="match status" value="1"/>
</dbReference>
<dbReference type="eggNOG" id="KOG0167">
    <property type="taxonomic scope" value="Eukaryota"/>
</dbReference>
<comment type="pathway">
    <text evidence="1">Protein modification; protein ubiquitination.</text>
</comment>
<accession>M1DP39</accession>
<name>M1DP39_SOLTU</name>
<protein>
    <submittedName>
        <fullName evidence="4">E3 ubiquitin ligase</fullName>
    </submittedName>
</protein>
<dbReference type="InterPro" id="IPR003613">
    <property type="entry name" value="Ubox_domain"/>
</dbReference>
<evidence type="ECO:0000313" key="5">
    <source>
        <dbReference type="Proteomes" id="UP000011115"/>
    </source>
</evidence>
<dbReference type="InterPro" id="IPR052858">
    <property type="entry name" value="E3_ubiquitin-ligase_LIN"/>
</dbReference>
<evidence type="ECO:0000256" key="2">
    <source>
        <dbReference type="ARBA" id="ARBA00022679"/>
    </source>
</evidence>
<dbReference type="PANTHER" id="PTHR47446:SF3">
    <property type="entry name" value="RING-TYPE E3 UBIQUITIN TRANSFERASE"/>
    <property type="match status" value="1"/>
</dbReference>
<dbReference type="CDD" id="cd16664">
    <property type="entry name" value="RING-Ubox_PUB"/>
    <property type="match status" value="1"/>
</dbReference>
<dbReference type="Proteomes" id="UP000011115">
    <property type="component" value="Unassembled WGS sequence"/>
</dbReference>
<dbReference type="AlphaFoldDB" id="M1DP39"/>
<proteinExistence type="predicted"/>
<dbReference type="Pfam" id="PF04564">
    <property type="entry name" value="U-box"/>
    <property type="match status" value="1"/>
</dbReference>
<evidence type="ECO:0000256" key="1">
    <source>
        <dbReference type="ARBA" id="ARBA00004906"/>
    </source>
</evidence>
<dbReference type="Pfam" id="PF23654">
    <property type="entry name" value="ARM_LIN_2nd"/>
    <property type="match status" value="1"/>
</dbReference>
<dbReference type="GO" id="GO:0004842">
    <property type="term" value="F:ubiquitin-protein transferase activity"/>
    <property type="evidence" value="ECO:0007669"/>
    <property type="project" value="InterPro"/>
</dbReference>
<dbReference type="InterPro" id="IPR045210">
    <property type="entry name" value="RING-Ubox_PUB"/>
</dbReference>
<dbReference type="Gene3D" id="3.30.40.10">
    <property type="entry name" value="Zinc/RING finger domain, C3HC4 (zinc finger)"/>
    <property type="match status" value="1"/>
</dbReference>
<dbReference type="SUPFAM" id="SSF57850">
    <property type="entry name" value="RING/U-box"/>
    <property type="match status" value="1"/>
</dbReference>
<evidence type="ECO:0000313" key="4">
    <source>
        <dbReference type="EnsemblPlants" id="PGSC0003DMT400092107"/>
    </source>
</evidence>
<dbReference type="SMART" id="SM00504">
    <property type="entry name" value="Ubox"/>
    <property type="match status" value="1"/>
</dbReference>
<dbReference type="UniPathway" id="UPA00143"/>
<feature type="domain" description="U-box" evidence="3">
    <location>
        <begin position="5"/>
        <end position="80"/>
    </location>
</feature>
<keyword evidence="5" id="KW-1185">Reference proteome</keyword>
<dbReference type="PANTHER" id="PTHR47446">
    <property type="entry name" value="RING-TYPE E3 UBIQUITIN TRANSFERASE"/>
    <property type="match status" value="1"/>
</dbReference>
<dbReference type="HOGENOM" id="CLU_1052076_0_0_1"/>
<dbReference type="GO" id="GO:0016567">
    <property type="term" value="P:protein ubiquitination"/>
    <property type="evidence" value="ECO:0007669"/>
    <property type="project" value="UniProtKB-UniPathway"/>
</dbReference>
<dbReference type="InParanoid" id="M1DP39"/>
<dbReference type="Gramene" id="PGSC0003DMT400092107">
    <property type="protein sequence ID" value="PGSC0003DMT400092107"/>
    <property type="gene ID" value="PGSC0003DMG400041678"/>
</dbReference>
<sequence>TAPSRTPKDFVCPITGQIFNDPVTLEIDQTYEGKTIQEWIKRGNTTCLITRQSLSATTLPKTNYVLKRLITFRRELHPDLAQEFSYSQTQRSYLNISSSRERSSESTPSLTFHHPNHRRIEEIVEQRSRRFMRVAVSMSSLTSVISQAATKAIINNLKPYVSCMCTSEDLQECEAILSITKICNDSKLESKGVHSYLSTLTIVNEFVEVLSASIKRDVLKMTIYILSDLLYAKDSVGEILTSVDSDFECHATLLKDDLPEAALLI</sequence>
<reference evidence="5" key="1">
    <citation type="journal article" date="2011" name="Nature">
        <title>Genome sequence and analysis of the tuber crop potato.</title>
        <authorList>
            <consortium name="The Potato Genome Sequencing Consortium"/>
        </authorList>
    </citation>
    <scope>NUCLEOTIDE SEQUENCE [LARGE SCALE GENOMIC DNA]</scope>
    <source>
        <strain evidence="5">cv. DM1-3 516 R44</strain>
    </source>
</reference>
<keyword evidence="2" id="KW-0808">Transferase</keyword>
<dbReference type="PaxDb" id="4113-PGSC0003DMT400092107"/>
<organism evidence="4 5">
    <name type="scientific">Solanum tuberosum</name>
    <name type="common">Potato</name>
    <dbReference type="NCBI Taxonomy" id="4113"/>
    <lineage>
        <taxon>Eukaryota</taxon>
        <taxon>Viridiplantae</taxon>
        <taxon>Streptophyta</taxon>
        <taxon>Embryophyta</taxon>
        <taxon>Tracheophyta</taxon>
        <taxon>Spermatophyta</taxon>
        <taxon>Magnoliopsida</taxon>
        <taxon>eudicotyledons</taxon>
        <taxon>Gunneridae</taxon>
        <taxon>Pentapetalae</taxon>
        <taxon>asterids</taxon>
        <taxon>lamiids</taxon>
        <taxon>Solanales</taxon>
        <taxon>Solanaceae</taxon>
        <taxon>Solanoideae</taxon>
        <taxon>Solaneae</taxon>
        <taxon>Solanum</taxon>
    </lineage>
</organism>
<dbReference type="OMA" id="DFECHAT"/>
<dbReference type="InterPro" id="IPR056514">
    <property type="entry name" value="ARM_LIN_2nd"/>
</dbReference>
<dbReference type="InterPro" id="IPR013083">
    <property type="entry name" value="Znf_RING/FYVE/PHD"/>
</dbReference>
<dbReference type="EnsemblPlants" id="PGSC0003DMT400092107">
    <property type="protein sequence ID" value="PGSC0003DMT400092107"/>
    <property type="gene ID" value="PGSC0003DMG400041678"/>
</dbReference>